<feature type="signal peptide" evidence="1">
    <location>
        <begin position="1"/>
        <end position="18"/>
    </location>
</feature>
<comment type="caution">
    <text evidence="2">The sequence shown here is derived from an EMBL/GenBank/DDBJ whole genome shotgun (WGS) entry which is preliminary data.</text>
</comment>
<dbReference type="OrthoDB" id="4964891at2759"/>
<name>A0A8K0SS40_9HYPO</name>
<proteinExistence type="predicted"/>
<dbReference type="AlphaFoldDB" id="A0A8K0SS40"/>
<evidence type="ECO:0000313" key="3">
    <source>
        <dbReference type="Proteomes" id="UP000813444"/>
    </source>
</evidence>
<gene>
    <name evidence="2" type="ORF">B0I35DRAFT_429409</name>
</gene>
<protein>
    <recommendedName>
        <fullName evidence="4">WSC domain-containing protein</fullName>
    </recommendedName>
</protein>
<dbReference type="EMBL" id="JAGPNK010000006">
    <property type="protein sequence ID" value="KAH7319614.1"/>
    <property type="molecule type" value="Genomic_DNA"/>
</dbReference>
<feature type="chain" id="PRO_5035452501" description="WSC domain-containing protein" evidence="1">
    <location>
        <begin position="19"/>
        <end position="96"/>
    </location>
</feature>
<sequence>MKFTTIAAIATACLGVSAGPVGPRYPHVCGHWLVNYGGKVQSDIAKLACGRTDTCGGREWNTIFNMGLTGQWSASNFCSSGCYMYEDAGMALGACH</sequence>
<evidence type="ECO:0000313" key="2">
    <source>
        <dbReference type="EMBL" id="KAH7319614.1"/>
    </source>
</evidence>
<organism evidence="2 3">
    <name type="scientific">Stachybotrys elegans</name>
    <dbReference type="NCBI Taxonomy" id="80388"/>
    <lineage>
        <taxon>Eukaryota</taxon>
        <taxon>Fungi</taxon>
        <taxon>Dikarya</taxon>
        <taxon>Ascomycota</taxon>
        <taxon>Pezizomycotina</taxon>
        <taxon>Sordariomycetes</taxon>
        <taxon>Hypocreomycetidae</taxon>
        <taxon>Hypocreales</taxon>
        <taxon>Stachybotryaceae</taxon>
        <taxon>Stachybotrys</taxon>
    </lineage>
</organism>
<reference evidence="2" key="1">
    <citation type="journal article" date="2021" name="Nat. Commun.">
        <title>Genetic determinants of endophytism in the Arabidopsis root mycobiome.</title>
        <authorList>
            <person name="Mesny F."/>
            <person name="Miyauchi S."/>
            <person name="Thiergart T."/>
            <person name="Pickel B."/>
            <person name="Atanasova L."/>
            <person name="Karlsson M."/>
            <person name="Huettel B."/>
            <person name="Barry K.W."/>
            <person name="Haridas S."/>
            <person name="Chen C."/>
            <person name="Bauer D."/>
            <person name="Andreopoulos W."/>
            <person name="Pangilinan J."/>
            <person name="LaButti K."/>
            <person name="Riley R."/>
            <person name="Lipzen A."/>
            <person name="Clum A."/>
            <person name="Drula E."/>
            <person name="Henrissat B."/>
            <person name="Kohler A."/>
            <person name="Grigoriev I.V."/>
            <person name="Martin F.M."/>
            <person name="Hacquard S."/>
        </authorList>
    </citation>
    <scope>NUCLEOTIDE SEQUENCE</scope>
    <source>
        <strain evidence="2">MPI-CAGE-CH-0235</strain>
    </source>
</reference>
<keyword evidence="3" id="KW-1185">Reference proteome</keyword>
<accession>A0A8K0SS40</accession>
<dbReference type="Proteomes" id="UP000813444">
    <property type="component" value="Unassembled WGS sequence"/>
</dbReference>
<evidence type="ECO:0000256" key="1">
    <source>
        <dbReference type="SAM" id="SignalP"/>
    </source>
</evidence>
<evidence type="ECO:0008006" key="4">
    <source>
        <dbReference type="Google" id="ProtNLM"/>
    </source>
</evidence>
<keyword evidence="1" id="KW-0732">Signal</keyword>